<dbReference type="EMBL" id="KN881184">
    <property type="protein sequence ID" value="KIY60880.1"/>
    <property type="molecule type" value="Genomic_DNA"/>
</dbReference>
<feature type="compositionally biased region" description="Pro residues" evidence="1">
    <location>
        <begin position="346"/>
        <end position="362"/>
    </location>
</feature>
<accession>A0A0D7AS86</accession>
<keyword evidence="3" id="KW-1185">Reference proteome</keyword>
<feature type="region of interest" description="Disordered" evidence="1">
    <location>
        <begin position="309"/>
        <end position="445"/>
    </location>
</feature>
<feature type="compositionally biased region" description="Basic and acidic residues" evidence="1">
    <location>
        <begin position="499"/>
        <end position="513"/>
    </location>
</feature>
<feature type="region of interest" description="Disordered" evidence="1">
    <location>
        <begin position="497"/>
        <end position="577"/>
    </location>
</feature>
<gene>
    <name evidence="2" type="ORF">CYLTODRAFT_460336</name>
</gene>
<feature type="compositionally biased region" description="Low complexity" evidence="1">
    <location>
        <begin position="48"/>
        <end position="58"/>
    </location>
</feature>
<feature type="region of interest" description="Disordered" evidence="1">
    <location>
        <begin position="1"/>
        <end position="58"/>
    </location>
</feature>
<proteinExistence type="predicted"/>
<feature type="compositionally biased region" description="Polar residues" evidence="1">
    <location>
        <begin position="384"/>
        <end position="401"/>
    </location>
</feature>
<feature type="compositionally biased region" description="Acidic residues" evidence="1">
    <location>
        <begin position="531"/>
        <end position="577"/>
    </location>
</feature>
<evidence type="ECO:0000313" key="3">
    <source>
        <dbReference type="Proteomes" id="UP000054007"/>
    </source>
</evidence>
<sequence>MKEEKLGEVRTYFQSSGKPVSRASPVAPLALEAPTQVASKATGRRTAPKSSVPKVAAKAPVVQVTKEMSYAQVASKASGVKATSKASDVKAAPKAAVAQVALKTSLAQSASSVSAKASPVVDESKSKTALAKERHETNKAICAYLGELVDVAAKAETADVKDPLYERLERCSSRGLMSSDSHDVSTWMVPARTGELDGTHVWHARRGGDVMLYYVERDPTKLCTCCVSAGVCLRPTSLGSSRDHKCCRCNISGGQCLDQAGNKSAPAEAPNVPYTYIPAKAMLLWIGKNQGHPLGQKVLARKVPTRLAKRDKAVMKKTPLTPAYVDSSEPSSRAESPVRAKSPLPTTTPTPALPSSRPPTARPKPVASAVKTKPITDRVYISLPTRSSITRQASHFSSRPSSAAPDSLRPPSPVRGPSRTSASGQSSVKSHSRGSLPPVSASEDDHTDMMERFAGLERQFGLICDAVLGWKESSETRMANMEAEIGRLARLLQTEDEDDARKEWSGVRKRQSDSDSDDEDAVSSKRAKLMDEEDSSQASLNEEEDFESEEENQVLVVQDEEMQDDSAEYNNDMEIED</sequence>
<organism evidence="2 3">
    <name type="scientific">Cylindrobasidium torrendii FP15055 ss-10</name>
    <dbReference type="NCBI Taxonomy" id="1314674"/>
    <lineage>
        <taxon>Eukaryota</taxon>
        <taxon>Fungi</taxon>
        <taxon>Dikarya</taxon>
        <taxon>Basidiomycota</taxon>
        <taxon>Agaricomycotina</taxon>
        <taxon>Agaricomycetes</taxon>
        <taxon>Agaricomycetidae</taxon>
        <taxon>Agaricales</taxon>
        <taxon>Marasmiineae</taxon>
        <taxon>Physalacriaceae</taxon>
        <taxon>Cylindrobasidium</taxon>
    </lineage>
</organism>
<dbReference type="AlphaFoldDB" id="A0A0D7AS86"/>
<protein>
    <submittedName>
        <fullName evidence="2">Uncharacterized protein</fullName>
    </submittedName>
</protein>
<dbReference type="Proteomes" id="UP000054007">
    <property type="component" value="Unassembled WGS sequence"/>
</dbReference>
<feature type="compositionally biased region" description="Polar residues" evidence="1">
    <location>
        <begin position="418"/>
        <end position="429"/>
    </location>
</feature>
<reference evidence="2 3" key="1">
    <citation type="journal article" date="2015" name="Fungal Genet. Biol.">
        <title>Evolution of novel wood decay mechanisms in Agaricales revealed by the genome sequences of Fistulina hepatica and Cylindrobasidium torrendii.</title>
        <authorList>
            <person name="Floudas D."/>
            <person name="Held B.W."/>
            <person name="Riley R."/>
            <person name="Nagy L.G."/>
            <person name="Koehler G."/>
            <person name="Ransdell A.S."/>
            <person name="Younus H."/>
            <person name="Chow J."/>
            <person name="Chiniquy J."/>
            <person name="Lipzen A."/>
            <person name="Tritt A."/>
            <person name="Sun H."/>
            <person name="Haridas S."/>
            <person name="LaButti K."/>
            <person name="Ohm R.A."/>
            <person name="Kues U."/>
            <person name="Blanchette R.A."/>
            <person name="Grigoriev I.V."/>
            <person name="Minto R.E."/>
            <person name="Hibbett D.S."/>
        </authorList>
    </citation>
    <scope>NUCLEOTIDE SEQUENCE [LARGE SCALE GENOMIC DNA]</scope>
    <source>
        <strain evidence="2 3">FP15055 ss-10</strain>
    </source>
</reference>
<evidence type="ECO:0000256" key="1">
    <source>
        <dbReference type="SAM" id="MobiDB-lite"/>
    </source>
</evidence>
<name>A0A0D7AS86_9AGAR</name>
<evidence type="ECO:0000313" key="2">
    <source>
        <dbReference type="EMBL" id="KIY60880.1"/>
    </source>
</evidence>